<keyword evidence="5" id="KW-0808">Transferase</keyword>
<sequence>MLRAISNQTTMLTRSLRCQARAISTAKLPTTPSPPFPDEYPHALMRTASPGPRSIALSKELATMQHTAAVHFFVDYKASRGNYIVDVDGNRYLDVFCQIASLPIGYNHPALAAAMTDPDNLAMLTQRPCLGNLPPLEWHGLLQSTLGTIQPRGCSDYVTLMCGSCANENAFKAAFIWYMTKLRGRMTDSSSFLATVVLDGYDAGGRPPSEHDMQSSMANMSPGSPALSILSFQGGFHGRLLGCLSATHSKPIHKVDIPAFDWPVAPFPRRRYPLDAHQRANDDDEARCLSIVEDILTAHNKATTESTQIAGIIVEPIQAEGGDNYASPAFFRALRQLASDYGAAFIVDEVQTGGGSTGKFWAHDHWDLVDPPDLVTFSKKLQTGGYFAKPEFRPAEGYRIFNTWMGDPLKMIQLQAFLNTMRQDKLLATVEISGRVLLNGLQRLTEAYPGQLSNARGIGTYAAVDFATTAARDAMITKLRQRGLECGGCGDLALRFRPALIYQPKHAAECLEILDDACASSK</sequence>
<dbReference type="EC" id="2.6.1.19" evidence="3"/>
<dbReference type="Gene3D" id="3.90.1150.10">
    <property type="entry name" value="Aspartate Aminotransferase, domain 1"/>
    <property type="match status" value="1"/>
</dbReference>
<name>A0A418ARN5_9STRA</name>
<comment type="cofactor">
    <cofactor evidence="1">
        <name>pyridoxal 5'-phosphate</name>
        <dbReference type="ChEBI" id="CHEBI:597326"/>
    </cofactor>
</comment>
<dbReference type="InterPro" id="IPR015424">
    <property type="entry name" value="PyrdxlP-dep_Trfase"/>
</dbReference>
<dbReference type="InterPro" id="IPR005814">
    <property type="entry name" value="Aminotrans_3"/>
</dbReference>
<dbReference type="InterPro" id="IPR015422">
    <property type="entry name" value="PyrdxlP-dep_Trfase_small"/>
</dbReference>
<evidence type="ECO:0000256" key="8">
    <source>
        <dbReference type="ARBA" id="ARBA00031787"/>
    </source>
</evidence>
<dbReference type="CDD" id="cd00610">
    <property type="entry name" value="OAT_like"/>
    <property type="match status" value="1"/>
</dbReference>
<evidence type="ECO:0000256" key="2">
    <source>
        <dbReference type="ARBA" id="ARBA00008954"/>
    </source>
</evidence>
<evidence type="ECO:0000256" key="3">
    <source>
        <dbReference type="ARBA" id="ARBA00012912"/>
    </source>
</evidence>
<reference evidence="10 11" key="1">
    <citation type="submission" date="2018-08" db="EMBL/GenBank/DDBJ databases">
        <title>Aphanomyces genome sequencing and annotation.</title>
        <authorList>
            <person name="Minardi D."/>
            <person name="Oidtmann B."/>
            <person name="Van Der Giezen M."/>
            <person name="Studholme D.J."/>
        </authorList>
    </citation>
    <scope>NUCLEOTIDE SEQUENCE [LARGE SCALE GENOMIC DNA]</scope>
    <source>
        <strain evidence="10 11">NJM0002</strain>
    </source>
</reference>
<dbReference type="EMBL" id="QUSY01000709">
    <property type="protein sequence ID" value="RHY27765.1"/>
    <property type="molecule type" value="Genomic_DNA"/>
</dbReference>
<organism evidence="10 11">
    <name type="scientific">Aphanomyces invadans</name>
    <dbReference type="NCBI Taxonomy" id="157072"/>
    <lineage>
        <taxon>Eukaryota</taxon>
        <taxon>Sar</taxon>
        <taxon>Stramenopiles</taxon>
        <taxon>Oomycota</taxon>
        <taxon>Saprolegniomycetes</taxon>
        <taxon>Saprolegniales</taxon>
        <taxon>Verrucalvaceae</taxon>
        <taxon>Aphanomyces</taxon>
    </lineage>
</organism>
<dbReference type="Proteomes" id="UP000285060">
    <property type="component" value="Unassembled WGS sequence"/>
</dbReference>
<evidence type="ECO:0000313" key="10">
    <source>
        <dbReference type="EMBL" id="RHY27765.1"/>
    </source>
</evidence>
<dbReference type="Gene3D" id="3.40.640.10">
    <property type="entry name" value="Type I PLP-dependent aspartate aminotransferase-like (Major domain)"/>
    <property type="match status" value="1"/>
</dbReference>
<dbReference type="SUPFAM" id="SSF53383">
    <property type="entry name" value="PLP-dependent transferases"/>
    <property type="match status" value="1"/>
</dbReference>
<dbReference type="VEuPathDB" id="FungiDB:H310_10744"/>
<dbReference type="PROSITE" id="PS00600">
    <property type="entry name" value="AA_TRANSFER_CLASS_3"/>
    <property type="match status" value="1"/>
</dbReference>
<keyword evidence="11" id="KW-1185">Reference proteome</keyword>
<evidence type="ECO:0000256" key="1">
    <source>
        <dbReference type="ARBA" id="ARBA00001933"/>
    </source>
</evidence>
<dbReference type="Pfam" id="PF00202">
    <property type="entry name" value="Aminotran_3"/>
    <property type="match status" value="1"/>
</dbReference>
<comment type="similarity">
    <text evidence="2 9">Belongs to the class-III pyridoxal-phosphate-dependent aminotransferase family.</text>
</comment>
<dbReference type="InterPro" id="IPR004631">
    <property type="entry name" value="4NH2But_aminotransferase_euk"/>
</dbReference>
<gene>
    <name evidence="10" type="ORF">DYB32_006541</name>
</gene>
<evidence type="ECO:0000256" key="5">
    <source>
        <dbReference type="ARBA" id="ARBA00022679"/>
    </source>
</evidence>
<dbReference type="NCBIfam" id="TIGR00699">
    <property type="entry name" value="GABAtrns_euk"/>
    <property type="match status" value="1"/>
</dbReference>
<evidence type="ECO:0000256" key="7">
    <source>
        <dbReference type="ARBA" id="ARBA00030204"/>
    </source>
</evidence>
<keyword evidence="6 9" id="KW-0663">Pyridoxal phosphate</keyword>
<dbReference type="FunFam" id="3.40.640.10:FF:000219">
    <property type="entry name" value="Aminotransferase PigE"/>
    <property type="match status" value="1"/>
</dbReference>
<dbReference type="PANTHER" id="PTHR43206:SF1">
    <property type="entry name" value="4-AMINOBUTYRATE AMINOTRANSFERASE, MITOCHONDRIAL"/>
    <property type="match status" value="1"/>
</dbReference>
<dbReference type="GO" id="GO:0034386">
    <property type="term" value="F:4-aminobutyrate:2-oxoglutarate transaminase activity"/>
    <property type="evidence" value="ECO:0007669"/>
    <property type="project" value="UniProtKB-EC"/>
</dbReference>
<evidence type="ECO:0000256" key="4">
    <source>
        <dbReference type="ARBA" id="ARBA00022576"/>
    </source>
</evidence>
<protein>
    <recommendedName>
        <fullName evidence="3">4-aminobutyrate--2-oxoglutarate transaminase</fullName>
        <ecNumber evidence="3">2.6.1.19</ecNumber>
    </recommendedName>
    <alternativeName>
        <fullName evidence="8">GABA aminotransferase</fullName>
    </alternativeName>
    <alternativeName>
        <fullName evidence="7">Gamma-amino-N-butyrate transaminase</fullName>
    </alternativeName>
</protein>
<dbReference type="GO" id="GO:0005739">
    <property type="term" value="C:mitochondrion"/>
    <property type="evidence" value="ECO:0007669"/>
    <property type="project" value="TreeGrafter"/>
</dbReference>
<dbReference type="PIRSF" id="PIRSF000521">
    <property type="entry name" value="Transaminase_4ab_Lys_Orn"/>
    <property type="match status" value="1"/>
</dbReference>
<accession>A0A418ARN5</accession>
<dbReference type="GO" id="GO:0030170">
    <property type="term" value="F:pyridoxal phosphate binding"/>
    <property type="evidence" value="ECO:0007669"/>
    <property type="project" value="InterPro"/>
</dbReference>
<dbReference type="GO" id="GO:0009450">
    <property type="term" value="P:gamma-aminobutyric acid catabolic process"/>
    <property type="evidence" value="ECO:0007669"/>
    <property type="project" value="TreeGrafter"/>
</dbReference>
<evidence type="ECO:0000256" key="9">
    <source>
        <dbReference type="RuleBase" id="RU003560"/>
    </source>
</evidence>
<evidence type="ECO:0000313" key="11">
    <source>
        <dbReference type="Proteomes" id="UP000285060"/>
    </source>
</evidence>
<proteinExistence type="inferred from homology"/>
<evidence type="ECO:0000256" key="6">
    <source>
        <dbReference type="ARBA" id="ARBA00022898"/>
    </source>
</evidence>
<dbReference type="InterPro" id="IPR015421">
    <property type="entry name" value="PyrdxlP-dep_Trfase_major"/>
</dbReference>
<comment type="caution">
    <text evidence="10">The sequence shown here is derived from an EMBL/GenBank/DDBJ whole genome shotgun (WGS) entry which is preliminary data.</text>
</comment>
<keyword evidence="4" id="KW-0032">Aminotransferase</keyword>
<dbReference type="AlphaFoldDB" id="A0A418ARN5"/>
<dbReference type="PANTHER" id="PTHR43206">
    <property type="entry name" value="AMINOTRANSFERASE"/>
    <property type="match status" value="1"/>
</dbReference>
<dbReference type="InterPro" id="IPR049704">
    <property type="entry name" value="Aminotrans_3_PPA_site"/>
</dbReference>